<name>Q114V6_TRIEI</name>
<dbReference type="AlphaFoldDB" id="Q114V6"/>
<dbReference type="RefSeq" id="WP_011611343.1">
    <property type="nucleotide sequence ID" value="NC_008312.1"/>
</dbReference>
<protein>
    <submittedName>
        <fullName evidence="4">Carbamoyltransferase</fullName>
    </submittedName>
</protein>
<dbReference type="Gene3D" id="3.30.420.40">
    <property type="match status" value="2"/>
</dbReference>
<sequence>MNILGISAYYHDSAAALVCDGKIIAAAQEERFSRKKHDPRFPQNAISYCLKEANIELLDLDQIVFYDKPLVKFERLLETYLSYAPKGFRSFLMAMPIWLKEKLYLKTLLKKELATLGQCKASHIPKLMFTEHHQAHAASAFFPSPFDRAAVMCLDGVGEWATTSVWLGEGNKLTPQWEIDFPHSLGLLYSAFTYYTGFKVNSGEYKLMGLAPYGEPNYVDLILNNLIDLKADGTFRLNMEYFNYTTGLTMTNEKFDKLFGGSPRKAETKISQREMDIAASIQRVTEEVVLRLSRTVQKELDTDYLCLAGGVALNCVANGKVLREGIFKDIWIQPAAGDAGGALGAALAVWYEYHDQPRVIEKLDSRKVPRNISKEYNVSASVESRNSAVSVAKRLVCSAPNDMMQGAYLGPKFEDEEIREYLDAIQAKYEYLPDTELMPRLAKILDNGNVVGWFQGRMEFGPRALGGRSIIGDPRNTKMQSVMNLKIKYRESFRPFAPSVLAERVSDYFDIEHSSPYMLLVAPVQEGLLIPMTEDQRQLFGIEKLNVPRSEIPAITHVDYSARIQTIHQETNPRYHDLISHFEKLTGCGVIVNTSFNVRGEPIVCTPEDAYRCFMRTEMDYLVVENFLMAKTDQIPWEKDESWKEEFELD</sequence>
<keyword evidence="4" id="KW-0808">Transferase</keyword>
<evidence type="ECO:0000313" key="4">
    <source>
        <dbReference type="EMBL" id="ABG50968.1"/>
    </source>
</evidence>
<feature type="domain" description="Carbamoyltransferase" evidence="2">
    <location>
        <begin position="3"/>
        <end position="347"/>
    </location>
</feature>
<evidence type="ECO:0000259" key="2">
    <source>
        <dbReference type="Pfam" id="PF02543"/>
    </source>
</evidence>
<evidence type="ECO:0000259" key="3">
    <source>
        <dbReference type="Pfam" id="PF16861"/>
    </source>
</evidence>
<dbReference type="InterPro" id="IPR031730">
    <property type="entry name" value="Carbam_trans_C"/>
</dbReference>
<dbReference type="Gene3D" id="3.90.870.20">
    <property type="entry name" value="Carbamoyltransferase, C-terminal domain"/>
    <property type="match status" value="1"/>
</dbReference>
<dbReference type="HOGENOM" id="CLU_014411_2_0_3"/>
<dbReference type="OrthoDB" id="9780777at2"/>
<feature type="domain" description="Carbamoyltransferase C-terminal" evidence="3">
    <location>
        <begin position="442"/>
        <end position="631"/>
    </location>
</feature>
<dbReference type="SUPFAM" id="SSF53067">
    <property type="entry name" value="Actin-like ATPase domain"/>
    <property type="match status" value="1"/>
</dbReference>
<proteinExistence type="inferred from homology"/>
<dbReference type="Pfam" id="PF02543">
    <property type="entry name" value="Carbam_trans_N"/>
    <property type="match status" value="1"/>
</dbReference>
<dbReference type="InterPro" id="IPR003696">
    <property type="entry name" value="Carbtransf_dom"/>
</dbReference>
<dbReference type="GO" id="GO:0016740">
    <property type="term" value="F:transferase activity"/>
    <property type="evidence" value="ECO:0007669"/>
    <property type="project" value="UniProtKB-KW"/>
</dbReference>
<dbReference type="CDD" id="cd24098">
    <property type="entry name" value="ASKHA_NBD_TobZ_N"/>
    <property type="match status" value="1"/>
</dbReference>
<gene>
    <name evidence="4" type="ordered locus">Tery_1703</name>
</gene>
<dbReference type="KEGG" id="ter:Tery_1703"/>
<dbReference type="PANTHER" id="PTHR34847:SF1">
    <property type="entry name" value="NODULATION PROTEIN U"/>
    <property type="match status" value="1"/>
</dbReference>
<dbReference type="Pfam" id="PF16861">
    <property type="entry name" value="Carbam_trans_C"/>
    <property type="match status" value="1"/>
</dbReference>
<evidence type="ECO:0000256" key="1">
    <source>
        <dbReference type="ARBA" id="ARBA00006129"/>
    </source>
</evidence>
<accession>Q114V6</accession>
<organism evidence="4">
    <name type="scientific">Trichodesmium erythraeum (strain IMS101)</name>
    <dbReference type="NCBI Taxonomy" id="203124"/>
    <lineage>
        <taxon>Bacteria</taxon>
        <taxon>Bacillati</taxon>
        <taxon>Cyanobacteriota</taxon>
        <taxon>Cyanophyceae</taxon>
        <taxon>Oscillatoriophycideae</taxon>
        <taxon>Oscillatoriales</taxon>
        <taxon>Microcoleaceae</taxon>
        <taxon>Trichodesmium</taxon>
    </lineage>
</organism>
<dbReference type="eggNOG" id="COG2192">
    <property type="taxonomic scope" value="Bacteria"/>
</dbReference>
<dbReference type="STRING" id="203124.Tery_1703"/>
<dbReference type="InterPro" id="IPR038152">
    <property type="entry name" value="Carbam_trans_C_sf"/>
</dbReference>
<dbReference type="PANTHER" id="PTHR34847">
    <property type="entry name" value="NODULATION PROTEIN U"/>
    <property type="match status" value="1"/>
</dbReference>
<dbReference type="InterPro" id="IPR051338">
    <property type="entry name" value="NodU/CmcH_Carbamoyltrnsfr"/>
</dbReference>
<dbReference type="EMBL" id="CP000393">
    <property type="protein sequence ID" value="ABG50968.1"/>
    <property type="molecule type" value="Genomic_DNA"/>
</dbReference>
<comment type="similarity">
    <text evidence="1">Belongs to the NodU/CmcH family.</text>
</comment>
<dbReference type="InterPro" id="IPR043129">
    <property type="entry name" value="ATPase_NBD"/>
</dbReference>
<reference evidence="4" key="1">
    <citation type="submission" date="2006-06" db="EMBL/GenBank/DDBJ databases">
        <title>Complete sequence of Trichodesmium erythraeum IMS101.</title>
        <authorList>
            <consortium name="US DOE Joint Genome Institute"/>
            <person name="Copeland A."/>
            <person name="Lucas S."/>
            <person name="Lapidus A."/>
            <person name="Barry K."/>
            <person name="Detter J.C."/>
            <person name="Glavina del Rio T."/>
            <person name="Hammon N."/>
            <person name="Israni S."/>
            <person name="Dalin E."/>
            <person name="Tice H."/>
            <person name="Pitluck S."/>
            <person name="Kiss H."/>
            <person name="Munk A.C."/>
            <person name="Brettin T."/>
            <person name="Bruce D."/>
            <person name="Han C."/>
            <person name="Tapia R."/>
            <person name="Gilna P."/>
            <person name="Schmutz J."/>
            <person name="Larimer F."/>
            <person name="Land M."/>
            <person name="Hauser L."/>
            <person name="Kyrpides N."/>
            <person name="Kim E."/>
            <person name="Richardson P."/>
        </authorList>
    </citation>
    <scope>NUCLEOTIDE SEQUENCE [LARGE SCALE GENOMIC DNA]</scope>
    <source>
        <strain evidence="4">IMS101</strain>
    </source>
</reference>